<proteinExistence type="inferred from homology"/>
<dbReference type="PANTHER" id="PTHR11851:SF49">
    <property type="entry name" value="MITOCHONDRIAL-PROCESSING PEPTIDASE SUBUNIT ALPHA"/>
    <property type="match status" value="1"/>
</dbReference>
<protein>
    <submittedName>
        <fullName evidence="3">Insulinase family protein</fullName>
    </submittedName>
</protein>
<dbReference type="EMBL" id="VSFF01000005">
    <property type="protein sequence ID" value="TYC15036.1"/>
    <property type="molecule type" value="Genomic_DNA"/>
</dbReference>
<dbReference type="Pfam" id="PF00675">
    <property type="entry name" value="Peptidase_M16"/>
    <property type="match status" value="1"/>
</dbReference>
<dbReference type="InterPro" id="IPR011249">
    <property type="entry name" value="Metalloenz_LuxS/M16"/>
</dbReference>
<gene>
    <name evidence="3" type="ORF">FXF65_12980</name>
</gene>
<dbReference type="PANTHER" id="PTHR11851">
    <property type="entry name" value="METALLOPROTEASE"/>
    <property type="match status" value="1"/>
</dbReference>
<evidence type="ECO:0000259" key="2">
    <source>
        <dbReference type="Pfam" id="PF00675"/>
    </source>
</evidence>
<evidence type="ECO:0000313" key="3">
    <source>
        <dbReference type="EMBL" id="TYC15036.1"/>
    </source>
</evidence>
<sequence>MRRVRLPGGLRLVEAPRPGSPLAAVVLRVRVGSGDERPDERGTAHMLEHLVVRCALAGGRVGEGALVSARTGRESTAYSVVVRAFDAVRAVVALGAVFDELRVPPDVLAAEQAAIVEEAARRHAEPAWRIRESLLAGLWAGTAFEHPVLGDARVVAALTPRRVLRFHRTWYHPANATLVVVAGRPLPDVAAVASRWTGAPAPAHRTDAPSRPWTATAGRDHAGIAFAYHRVDPAGSAAPVMLAREAVAAASGVQVRTLPLGEWLCVWAATAREPFIAALTRTRDRLTGPDGAAWLRTEALIPTLRREDDVETAAVRAADPRTLVTTAALLSCTADPVAAVLTHWRNKITSGQEGRR</sequence>
<name>A0A5D0UBB0_9ACTN</name>
<dbReference type="SUPFAM" id="SSF63411">
    <property type="entry name" value="LuxS/MPP-like metallohydrolase"/>
    <property type="match status" value="1"/>
</dbReference>
<evidence type="ECO:0000256" key="1">
    <source>
        <dbReference type="ARBA" id="ARBA00007261"/>
    </source>
</evidence>
<dbReference type="AlphaFoldDB" id="A0A5D0UBB0"/>
<reference evidence="3 4" key="1">
    <citation type="submission" date="2019-08" db="EMBL/GenBank/DDBJ databases">
        <title>Actinomadura sp. nov. CYP1-5 isolated from mountain soil.</title>
        <authorList>
            <person name="Songsumanus A."/>
            <person name="Kuncharoen N."/>
            <person name="Kudo T."/>
            <person name="Yuki M."/>
            <person name="Igarashi Y."/>
            <person name="Tanasupawat S."/>
        </authorList>
    </citation>
    <scope>NUCLEOTIDE SEQUENCE [LARGE SCALE GENOMIC DNA]</scope>
    <source>
        <strain evidence="3 4">GKU157</strain>
    </source>
</reference>
<keyword evidence="4" id="KW-1185">Reference proteome</keyword>
<dbReference type="Gene3D" id="3.30.830.10">
    <property type="entry name" value="Metalloenzyme, LuxS/M16 peptidase-like"/>
    <property type="match status" value="1"/>
</dbReference>
<organism evidence="3 4">
    <name type="scientific">Actinomadura syzygii</name>
    <dbReference type="NCBI Taxonomy" id="1427538"/>
    <lineage>
        <taxon>Bacteria</taxon>
        <taxon>Bacillati</taxon>
        <taxon>Actinomycetota</taxon>
        <taxon>Actinomycetes</taxon>
        <taxon>Streptosporangiales</taxon>
        <taxon>Thermomonosporaceae</taxon>
        <taxon>Actinomadura</taxon>
    </lineage>
</organism>
<dbReference type="Proteomes" id="UP000322634">
    <property type="component" value="Unassembled WGS sequence"/>
</dbReference>
<comment type="similarity">
    <text evidence="1">Belongs to the peptidase M16 family.</text>
</comment>
<accession>A0A5D0UBB0</accession>
<dbReference type="RefSeq" id="WP_148350146.1">
    <property type="nucleotide sequence ID" value="NZ_JBHSBF010000027.1"/>
</dbReference>
<dbReference type="GO" id="GO:0046872">
    <property type="term" value="F:metal ion binding"/>
    <property type="evidence" value="ECO:0007669"/>
    <property type="project" value="InterPro"/>
</dbReference>
<dbReference type="InterPro" id="IPR050361">
    <property type="entry name" value="MPP/UQCRC_Complex"/>
</dbReference>
<dbReference type="OrthoDB" id="9811314at2"/>
<feature type="domain" description="Peptidase M16 N-terminal" evidence="2">
    <location>
        <begin position="19"/>
        <end position="150"/>
    </location>
</feature>
<evidence type="ECO:0000313" key="4">
    <source>
        <dbReference type="Proteomes" id="UP000322634"/>
    </source>
</evidence>
<comment type="caution">
    <text evidence="3">The sequence shown here is derived from an EMBL/GenBank/DDBJ whole genome shotgun (WGS) entry which is preliminary data.</text>
</comment>
<dbReference type="InterPro" id="IPR011765">
    <property type="entry name" value="Pept_M16_N"/>
</dbReference>